<keyword evidence="1" id="KW-1133">Transmembrane helix</keyword>
<dbReference type="EMBL" id="JAWDGP010001232">
    <property type="protein sequence ID" value="KAK3793467.1"/>
    <property type="molecule type" value="Genomic_DNA"/>
</dbReference>
<dbReference type="Proteomes" id="UP001283361">
    <property type="component" value="Unassembled WGS sequence"/>
</dbReference>
<keyword evidence="3" id="KW-1185">Reference proteome</keyword>
<evidence type="ECO:0000313" key="3">
    <source>
        <dbReference type="Proteomes" id="UP001283361"/>
    </source>
</evidence>
<reference evidence="2" key="1">
    <citation type="journal article" date="2023" name="G3 (Bethesda)">
        <title>A reference genome for the long-term kleptoplast-retaining sea slug Elysia crispata morphotype clarki.</title>
        <authorList>
            <person name="Eastman K.E."/>
            <person name="Pendleton A.L."/>
            <person name="Shaikh M.A."/>
            <person name="Suttiyut T."/>
            <person name="Ogas R."/>
            <person name="Tomko P."/>
            <person name="Gavelis G."/>
            <person name="Widhalm J.R."/>
            <person name="Wisecaver J.H."/>
        </authorList>
    </citation>
    <scope>NUCLEOTIDE SEQUENCE</scope>
    <source>
        <strain evidence="2">ECLA1</strain>
    </source>
</reference>
<dbReference type="Pfam" id="PF07801">
    <property type="entry name" value="DUF1647"/>
    <property type="match status" value="1"/>
</dbReference>
<evidence type="ECO:0000313" key="2">
    <source>
        <dbReference type="EMBL" id="KAK3793467.1"/>
    </source>
</evidence>
<keyword evidence="1" id="KW-0472">Membrane</keyword>
<evidence type="ECO:0000256" key="1">
    <source>
        <dbReference type="SAM" id="Phobius"/>
    </source>
</evidence>
<keyword evidence="1" id="KW-0812">Transmembrane</keyword>
<protein>
    <submittedName>
        <fullName evidence="2">Uncharacterized protein</fullName>
    </submittedName>
</protein>
<dbReference type="InterPro" id="IPR012444">
    <property type="entry name" value="DUF1647"/>
</dbReference>
<feature type="transmembrane region" description="Helical" evidence="1">
    <location>
        <begin position="21"/>
        <end position="42"/>
    </location>
</feature>
<proteinExistence type="predicted"/>
<dbReference type="AlphaFoldDB" id="A0AAE1AV74"/>
<accession>A0AAE1AV74</accession>
<gene>
    <name evidence="2" type="ORF">RRG08_066319</name>
</gene>
<name>A0AAE1AV74_9GAST</name>
<sequence>MVHNFTTKSEKGARIKRRRSKCFFAVLLFGCVLFLLMAVRLFRSDRFFTKEYNSQTSISIPDQRAMQLLKQGEPNKVPAAPVVPQAVPAANRPAPAPQPIPKGGIWGQACPTWSPPASPQADPPLTAEREAEATQLTKTLRTRLELPNDIVMPNFNESCDVLALDKNRYLKACTDKKCAHPLSKNLDERVRDVLGSPEMQLTEEHRRAIDAFSQKFPENDVIIVTAASSNHFGEAQKMFKSLHEVVYPTLKNFSTVFIDIGLSAREKKLAENGCKCQMVQFPYEWFPPHVKVNNCYAFKPLSVLAAMQKARRLVVWMDSSVRWTSGYKHIFERAERYGSQIIRYEGMARVSAHTLRPTFDYMKRDVCAFTAFPEIEACAQVHLKDPVTLRLLLEPWARCGLERCCICPVSPGPVLPCTKNIALHRCHRFDQSAMTMLMARLLNDDFQKLVMPNWFENQPVLRKLGGDTMSNYFHL</sequence>
<comment type="caution">
    <text evidence="2">The sequence shown here is derived from an EMBL/GenBank/DDBJ whole genome shotgun (WGS) entry which is preliminary data.</text>
</comment>
<organism evidence="2 3">
    <name type="scientific">Elysia crispata</name>
    <name type="common">lettuce slug</name>
    <dbReference type="NCBI Taxonomy" id="231223"/>
    <lineage>
        <taxon>Eukaryota</taxon>
        <taxon>Metazoa</taxon>
        <taxon>Spiralia</taxon>
        <taxon>Lophotrochozoa</taxon>
        <taxon>Mollusca</taxon>
        <taxon>Gastropoda</taxon>
        <taxon>Heterobranchia</taxon>
        <taxon>Euthyneura</taxon>
        <taxon>Panpulmonata</taxon>
        <taxon>Sacoglossa</taxon>
        <taxon>Placobranchoidea</taxon>
        <taxon>Plakobranchidae</taxon>
        <taxon>Elysia</taxon>
    </lineage>
</organism>
<dbReference type="PANTHER" id="PTHR31389:SF4">
    <property type="entry name" value="LD39211P"/>
    <property type="match status" value="1"/>
</dbReference>
<dbReference type="PANTHER" id="PTHR31389">
    <property type="entry name" value="LD39211P"/>
    <property type="match status" value="1"/>
</dbReference>